<dbReference type="SUPFAM" id="SSF55486">
    <property type="entry name" value="Metalloproteases ('zincins'), catalytic domain"/>
    <property type="match status" value="1"/>
</dbReference>
<dbReference type="Proteomes" id="UP000292052">
    <property type="component" value="Unassembled WGS sequence"/>
</dbReference>
<name>A0A482V8H6_ASBVE</name>
<dbReference type="GO" id="GO:0005886">
    <property type="term" value="C:plasma membrane"/>
    <property type="evidence" value="ECO:0007669"/>
    <property type="project" value="TreeGrafter"/>
</dbReference>
<organism evidence="2 3">
    <name type="scientific">Asbolus verrucosus</name>
    <name type="common">Desert ironclad beetle</name>
    <dbReference type="NCBI Taxonomy" id="1661398"/>
    <lineage>
        <taxon>Eukaryota</taxon>
        <taxon>Metazoa</taxon>
        <taxon>Ecdysozoa</taxon>
        <taxon>Arthropoda</taxon>
        <taxon>Hexapoda</taxon>
        <taxon>Insecta</taxon>
        <taxon>Pterygota</taxon>
        <taxon>Neoptera</taxon>
        <taxon>Endopterygota</taxon>
        <taxon>Coleoptera</taxon>
        <taxon>Polyphaga</taxon>
        <taxon>Cucujiformia</taxon>
        <taxon>Tenebrionidae</taxon>
        <taxon>Pimeliinae</taxon>
        <taxon>Asbolus</taxon>
    </lineage>
</organism>
<dbReference type="InterPro" id="IPR018497">
    <property type="entry name" value="Peptidase_M13_C"/>
</dbReference>
<dbReference type="AlphaFoldDB" id="A0A482V8H6"/>
<evidence type="ECO:0000313" key="2">
    <source>
        <dbReference type="EMBL" id="RZB39535.1"/>
    </source>
</evidence>
<dbReference type="CDD" id="cd08662">
    <property type="entry name" value="M13"/>
    <property type="match status" value="1"/>
</dbReference>
<sequence length="183" mass="21013">MTLTSYRVLNYGAIGSVLGHELTHGFDDTGRKHDKYGNYREWWTNETRETFEEKIECFVKQYDNFTFEGVEKHVQGKKTLGENLADNGGLSHAYRAYHSYLKEHGPEPKLPGFENFTNNQLFFIAFGSIWCETITIDDLESQIEFDEHSPNNVRVLGSLQNSKEFAQAFNCPAGSKMNPNENK</sequence>
<comment type="caution">
    <text evidence="2">The sequence shown here is derived from an EMBL/GenBank/DDBJ whole genome shotgun (WGS) entry which is preliminary data.</text>
</comment>
<dbReference type="PRINTS" id="PR00786">
    <property type="entry name" value="NEPRILYSIN"/>
</dbReference>
<dbReference type="InterPro" id="IPR024079">
    <property type="entry name" value="MetalloPept_cat_dom_sf"/>
</dbReference>
<dbReference type="PROSITE" id="PS51885">
    <property type="entry name" value="NEPRILYSIN"/>
    <property type="match status" value="1"/>
</dbReference>
<proteinExistence type="predicted"/>
<keyword evidence="3" id="KW-1185">Reference proteome</keyword>
<dbReference type="PANTHER" id="PTHR11733:SF133">
    <property type="entry name" value="PHOSPHATE-REGULATING NEUTRAL ENDOPEPTIDASE PHEX"/>
    <property type="match status" value="1"/>
</dbReference>
<evidence type="ECO:0000313" key="3">
    <source>
        <dbReference type="Proteomes" id="UP000292052"/>
    </source>
</evidence>
<evidence type="ECO:0000259" key="1">
    <source>
        <dbReference type="Pfam" id="PF01431"/>
    </source>
</evidence>
<dbReference type="EMBL" id="QDEB01127570">
    <property type="protein sequence ID" value="RZB39535.1"/>
    <property type="molecule type" value="Genomic_DNA"/>
</dbReference>
<accession>A0A482V8H6</accession>
<dbReference type="Gene3D" id="3.40.390.10">
    <property type="entry name" value="Collagenase (Catalytic Domain)"/>
    <property type="match status" value="1"/>
</dbReference>
<dbReference type="GO" id="GO:0016485">
    <property type="term" value="P:protein processing"/>
    <property type="evidence" value="ECO:0007669"/>
    <property type="project" value="TreeGrafter"/>
</dbReference>
<dbReference type="STRING" id="1661398.A0A482V8H6"/>
<protein>
    <submittedName>
        <fullName evidence="2">Peptidase M13 domain containing protein</fullName>
    </submittedName>
</protein>
<dbReference type="OrthoDB" id="6475849at2759"/>
<dbReference type="PANTHER" id="PTHR11733">
    <property type="entry name" value="ZINC METALLOPROTEASE FAMILY M13 NEPRILYSIN-RELATED"/>
    <property type="match status" value="1"/>
</dbReference>
<reference evidence="2 3" key="1">
    <citation type="submission" date="2017-03" db="EMBL/GenBank/DDBJ databases">
        <title>Genome of the blue death feigning beetle - Asbolus verrucosus.</title>
        <authorList>
            <person name="Rider S.D."/>
        </authorList>
    </citation>
    <scope>NUCLEOTIDE SEQUENCE [LARGE SCALE GENOMIC DNA]</scope>
    <source>
        <strain evidence="2">Butters</strain>
        <tissue evidence="2">Head and leg muscle</tissue>
    </source>
</reference>
<dbReference type="GO" id="GO:0004222">
    <property type="term" value="F:metalloendopeptidase activity"/>
    <property type="evidence" value="ECO:0007669"/>
    <property type="project" value="InterPro"/>
</dbReference>
<feature type="domain" description="Peptidase M13 C-terminal" evidence="1">
    <location>
        <begin position="7"/>
        <end position="182"/>
    </location>
</feature>
<feature type="non-terminal residue" evidence="2">
    <location>
        <position position="183"/>
    </location>
</feature>
<gene>
    <name evidence="2" type="ORF">BDFB_007161</name>
</gene>
<dbReference type="Pfam" id="PF01431">
    <property type="entry name" value="Peptidase_M13"/>
    <property type="match status" value="1"/>
</dbReference>
<dbReference type="InterPro" id="IPR000718">
    <property type="entry name" value="Peptidase_M13"/>
</dbReference>